<evidence type="ECO:0000313" key="3">
    <source>
        <dbReference type="Proteomes" id="UP000662904"/>
    </source>
</evidence>
<dbReference type="KEGG" id="kme:H0A61_02481"/>
<dbReference type="InterPro" id="IPR018709">
    <property type="entry name" value="CoA_activase_DUF2229"/>
</dbReference>
<protein>
    <recommendedName>
        <fullName evidence="1">DUF2229 domain-containing protein</fullName>
    </recommendedName>
</protein>
<proteinExistence type="predicted"/>
<sequence>MPQTVGIPRGLLFYNYFPLWETFFEELGCRVIISEKTTKDILNSGIEVTVDDACLPIKIYHGHIRHLVNQNVDYIYVPRLVSVFRKEYICPKFSGLPDMIKSNVKNLPRIISPDIDWSNGKVKLMNTVLSIGKIFSRDPLKVWLAYKKGYRQYKQYKSFLQQGFSPEEAVDIIRNKTSANDVIQGKQKKREYKVLLLGHPYNLYDSFINMDIIHKLKKMGCAVLTPELLSGEIIENYNKTLPKKIFWTMEKRLVGNTLYYLEEKKIDGIIYLVSFGCGPDSLVGELVGRWVKKKGRIPFMLITIDEHTGEAGFNTRLEAFVDMIERCKK</sequence>
<keyword evidence="3" id="KW-1185">Reference proteome</keyword>
<organism evidence="2 3">
    <name type="scientific">Koleobacter methoxysyntrophicus</name>
    <dbReference type="NCBI Taxonomy" id="2751313"/>
    <lineage>
        <taxon>Bacteria</taxon>
        <taxon>Bacillati</taxon>
        <taxon>Bacillota</taxon>
        <taxon>Clostridia</taxon>
        <taxon>Koleobacterales</taxon>
        <taxon>Koleobacteraceae</taxon>
        <taxon>Koleobacter</taxon>
    </lineage>
</organism>
<dbReference type="InterPro" id="IPR051805">
    <property type="entry name" value="Dehydratase_Activator_Redct"/>
</dbReference>
<dbReference type="PANTHER" id="PTHR32329:SF2">
    <property type="entry name" value="BIFUNCTIONAL PROTEIN [INCLUDES 2-HYDROXYACYL-COA DEHYDRATASE (N-TER) AND ITS ACTIVATOR DOMAIN (C_TERM)"/>
    <property type="match status" value="1"/>
</dbReference>
<evidence type="ECO:0000313" key="2">
    <source>
        <dbReference type="EMBL" id="QSQ10089.1"/>
    </source>
</evidence>
<dbReference type="RefSeq" id="WP_206707409.1">
    <property type="nucleotide sequence ID" value="NZ_CP059066.1"/>
</dbReference>
<dbReference type="Gene3D" id="3.40.50.11900">
    <property type="match status" value="1"/>
</dbReference>
<name>A0A8A0RRE4_9FIRM</name>
<dbReference type="Proteomes" id="UP000662904">
    <property type="component" value="Chromosome"/>
</dbReference>
<dbReference type="AlphaFoldDB" id="A0A8A0RRE4"/>
<feature type="domain" description="DUF2229" evidence="1">
    <location>
        <begin position="4"/>
        <end position="228"/>
    </location>
</feature>
<dbReference type="EMBL" id="CP059066">
    <property type="protein sequence ID" value="QSQ10089.1"/>
    <property type="molecule type" value="Genomic_DNA"/>
</dbReference>
<dbReference type="PANTHER" id="PTHR32329">
    <property type="entry name" value="BIFUNCTIONAL PROTEIN [INCLUDES 2-HYDROXYACYL-COA DEHYDRATASE (N-TER) AND ITS ACTIVATOR DOMAIN (C_TERM)-RELATED"/>
    <property type="match status" value="1"/>
</dbReference>
<gene>
    <name evidence="2" type="ORF">H0A61_02481</name>
</gene>
<accession>A0A8A0RRE4</accession>
<reference evidence="2" key="1">
    <citation type="submission" date="2020-07" db="EMBL/GenBank/DDBJ databases">
        <title>Koleobacter methoxysyntrophicus gen. nov., sp. nov., a novel anaerobic bacterium isolated from deep subsurface oil field and proposal of Koleobacterales ord. nov. in the phylum Firmicutes.</title>
        <authorList>
            <person name="Sakamoto S."/>
            <person name="Tamaki H."/>
        </authorList>
    </citation>
    <scope>NUCLEOTIDE SEQUENCE</scope>
    <source>
        <strain evidence="2">NRmbB1</strain>
    </source>
</reference>
<evidence type="ECO:0000259" key="1">
    <source>
        <dbReference type="Pfam" id="PF09989"/>
    </source>
</evidence>
<dbReference type="Pfam" id="PF09989">
    <property type="entry name" value="DUF2229"/>
    <property type="match status" value="1"/>
</dbReference>